<proteinExistence type="predicted"/>
<organism evidence="1 2">
    <name type="scientific">Nonomuraea harbinensis</name>
    <dbReference type="NCBI Taxonomy" id="1286938"/>
    <lineage>
        <taxon>Bacteria</taxon>
        <taxon>Bacillati</taxon>
        <taxon>Actinomycetota</taxon>
        <taxon>Actinomycetes</taxon>
        <taxon>Streptosporangiales</taxon>
        <taxon>Streptosporangiaceae</taxon>
        <taxon>Nonomuraea</taxon>
    </lineage>
</organism>
<dbReference type="Proteomes" id="UP001596096">
    <property type="component" value="Unassembled WGS sequence"/>
</dbReference>
<accession>A0ABW1C7I3</accession>
<evidence type="ECO:0000313" key="2">
    <source>
        <dbReference type="Proteomes" id="UP001596096"/>
    </source>
</evidence>
<gene>
    <name evidence="1" type="ORF">ACFPUY_36660</name>
</gene>
<keyword evidence="2" id="KW-1185">Reference proteome</keyword>
<protein>
    <recommendedName>
        <fullName evidence="3">STAS domain-containing protein</fullName>
    </recommendedName>
</protein>
<evidence type="ECO:0000313" key="1">
    <source>
        <dbReference type="EMBL" id="MFC5820661.1"/>
    </source>
</evidence>
<dbReference type="EMBL" id="JBHSNW010000026">
    <property type="protein sequence ID" value="MFC5820661.1"/>
    <property type="molecule type" value="Genomic_DNA"/>
</dbReference>
<evidence type="ECO:0008006" key="3">
    <source>
        <dbReference type="Google" id="ProtNLM"/>
    </source>
</evidence>
<sequence length="65" mass="6783">MPINCETREELVARIRLTATDTDLSIGDGLEVSGTALSLLLAISGRRVALDELDGPGTPTLTMAA</sequence>
<dbReference type="RefSeq" id="WP_219546879.1">
    <property type="nucleotide sequence ID" value="NZ_JAHKRN010000029.1"/>
</dbReference>
<reference evidence="2" key="1">
    <citation type="journal article" date="2019" name="Int. J. Syst. Evol. Microbiol.">
        <title>The Global Catalogue of Microorganisms (GCM) 10K type strain sequencing project: providing services to taxonomists for standard genome sequencing and annotation.</title>
        <authorList>
            <consortium name="The Broad Institute Genomics Platform"/>
            <consortium name="The Broad Institute Genome Sequencing Center for Infectious Disease"/>
            <person name="Wu L."/>
            <person name="Ma J."/>
        </authorList>
    </citation>
    <scope>NUCLEOTIDE SEQUENCE [LARGE SCALE GENOMIC DNA]</scope>
    <source>
        <strain evidence="2">CGMCC 4.7106</strain>
    </source>
</reference>
<comment type="caution">
    <text evidence="1">The sequence shown here is derived from an EMBL/GenBank/DDBJ whole genome shotgun (WGS) entry which is preliminary data.</text>
</comment>
<name>A0ABW1C7I3_9ACTN</name>